<comment type="caution">
    <text evidence="1">The sequence shown here is derived from an EMBL/GenBank/DDBJ whole genome shotgun (WGS) entry which is preliminary data.</text>
</comment>
<dbReference type="EMBL" id="AWUE01019754">
    <property type="protein sequence ID" value="OMO71674.1"/>
    <property type="molecule type" value="Genomic_DNA"/>
</dbReference>
<protein>
    <submittedName>
        <fullName evidence="1">Uncharacterized protein</fullName>
    </submittedName>
</protein>
<evidence type="ECO:0000313" key="2">
    <source>
        <dbReference type="Proteomes" id="UP000187203"/>
    </source>
</evidence>
<accession>A0A1R3HMY1</accession>
<proteinExistence type="predicted"/>
<dbReference type="AlphaFoldDB" id="A0A1R3HMY1"/>
<name>A0A1R3HMY1_9ROSI</name>
<organism evidence="1 2">
    <name type="scientific">Corchorus olitorius</name>
    <dbReference type="NCBI Taxonomy" id="93759"/>
    <lineage>
        <taxon>Eukaryota</taxon>
        <taxon>Viridiplantae</taxon>
        <taxon>Streptophyta</taxon>
        <taxon>Embryophyta</taxon>
        <taxon>Tracheophyta</taxon>
        <taxon>Spermatophyta</taxon>
        <taxon>Magnoliopsida</taxon>
        <taxon>eudicotyledons</taxon>
        <taxon>Gunneridae</taxon>
        <taxon>Pentapetalae</taxon>
        <taxon>rosids</taxon>
        <taxon>malvids</taxon>
        <taxon>Malvales</taxon>
        <taxon>Malvaceae</taxon>
        <taxon>Grewioideae</taxon>
        <taxon>Apeibeae</taxon>
        <taxon>Corchorus</taxon>
    </lineage>
</organism>
<keyword evidence="2" id="KW-1185">Reference proteome</keyword>
<reference evidence="2" key="1">
    <citation type="submission" date="2013-09" db="EMBL/GenBank/DDBJ databases">
        <title>Corchorus olitorius genome sequencing.</title>
        <authorList>
            <person name="Alam M."/>
            <person name="Haque M.S."/>
            <person name="Islam M.S."/>
            <person name="Emdad E.M."/>
            <person name="Islam M.M."/>
            <person name="Ahmed B."/>
            <person name="Halim A."/>
            <person name="Hossen Q.M.M."/>
            <person name="Hossain M.Z."/>
            <person name="Ahmed R."/>
            <person name="Khan M.M."/>
            <person name="Islam R."/>
            <person name="Rashid M.M."/>
            <person name="Khan S.A."/>
            <person name="Rahman M.S."/>
            <person name="Alam M."/>
            <person name="Yahiya A.S."/>
            <person name="Khan M.S."/>
            <person name="Azam M.S."/>
            <person name="Haque T."/>
            <person name="Lashkar M.Z.H."/>
            <person name="Akhand A.I."/>
            <person name="Morshed G."/>
            <person name="Roy S."/>
            <person name="Uddin K.S."/>
            <person name="Rabeya T."/>
            <person name="Hossain A.S."/>
            <person name="Chowdhury A."/>
            <person name="Snigdha A.R."/>
            <person name="Mortoza M.S."/>
            <person name="Matin S.A."/>
            <person name="Hoque S.M.E."/>
            <person name="Islam M.K."/>
            <person name="Roy D.K."/>
            <person name="Haider R."/>
            <person name="Moosa M.M."/>
            <person name="Elias S.M."/>
            <person name="Hasan A.M."/>
            <person name="Jahan S."/>
            <person name="Shafiuddin M."/>
            <person name="Mahmood N."/>
            <person name="Shommy N.S."/>
        </authorList>
    </citation>
    <scope>NUCLEOTIDE SEQUENCE [LARGE SCALE GENOMIC DNA]</scope>
    <source>
        <strain evidence="2">cv. O-4</strain>
    </source>
</reference>
<dbReference type="Proteomes" id="UP000187203">
    <property type="component" value="Unassembled WGS sequence"/>
</dbReference>
<sequence>MPPEPDLPPRETLSDPTKLFISTLETQLSITYPISGLYESNEFQCVPLLKLITALIVYLNQGYQGCGEACKQLLVKWLGIFEEDVPSSDQAKEMLQNEMILYCLYTRGITNQYPPVISFQTSHQIVSHVIANDRITTYTLNGEREETFCISTPPISQAWISTEFKVHRRLCYARVQQAKILIINAKGAANPEFLFKFAHETFEENPHVVIVTETRLINEDAVQARQSMGYDSSLAVEPVAFLGGTWVLWNSSRVLVRTVSSGQRSLTA</sequence>
<evidence type="ECO:0000313" key="1">
    <source>
        <dbReference type="EMBL" id="OMO71674.1"/>
    </source>
</evidence>
<gene>
    <name evidence="1" type="ORF">COLO4_28123</name>
</gene>